<dbReference type="PANTHER" id="PTHR43860">
    <property type="entry name" value="BETAINE ALDEHYDE DEHYDROGENASE"/>
    <property type="match status" value="1"/>
</dbReference>
<gene>
    <name evidence="3" type="ORF">C5167_037737</name>
</gene>
<sequence length="101" mass="11299">MRVVGNTRTGKYAPVKPRELFPLFSTLNSRIVKNVSSSECEEELVRVVLGITKKVHERKSELARLKALDCGKPLDEASWGMDDVVGCFEYCADLAVIYFSS</sequence>
<proteinExistence type="inferred from homology"/>
<protein>
    <submittedName>
        <fullName evidence="3">Uncharacterized protein</fullName>
    </submittedName>
</protein>
<name>A0A4Y7IB96_PAPSO</name>
<keyword evidence="2" id="KW-0520">NAD</keyword>
<evidence type="ECO:0000256" key="2">
    <source>
        <dbReference type="ARBA" id="ARBA00023027"/>
    </source>
</evidence>
<dbReference type="Gene3D" id="3.40.605.10">
    <property type="entry name" value="Aldehyde Dehydrogenase, Chain A, domain 1"/>
    <property type="match status" value="1"/>
</dbReference>
<dbReference type="Gramene" id="RZC44778">
    <property type="protein sequence ID" value="RZC44778"/>
    <property type="gene ID" value="C5167_037737"/>
</dbReference>
<evidence type="ECO:0000313" key="4">
    <source>
        <dbReference type="Proteomes" id="UP000316621"/>
    </source>
</evidence>
<dbReference type="EMBL" id="CM010715">
    <property type="protein sequence ID" value="RZC44778.1"/>
    <property type="molecule type" value="Genomic_DNA"/>
</dbReference>
<comment type="similarity">
    <text evidence="1">Belongs to the aldehyde dehydrogenase family.</text>
</comment>
<dbReference type="PANTHER" id="PTHR43860:SF2">
    <property type="entry name" value="BETAINE ALDEHYDE DEHYDROGENASE-RELATED"/>
    <property type="match status" value="1"/>
</dbReference>
<evidence type="ECO:0000256" key="1">
    <source>
        <dbReference type="ARBA" id="ARBA00009986"/>
    </source>
</evidence>
<dbReference type="GO" id="GO:0016491">
    <property type="term" value="F:oxidoreductase activity"/>
    <property type="evidence" value="ECO:0007669"/>
    <property type="project" value="InterPro"/>
</dbReference>
<organism evidence="3 4">
    <name type="scientific">Papaver somniferum</name>
    <name type="common">Opium poppy</name>
    <dbReference type="NCBI Taxonomy" id="3469"/>
    <lineage>
        <taxon>Eukaryota</taxon>
        <taxon>Viridiplantae</taxon>
        <taxon>Streptophyta</taxon>
        <taxon>Embryophyta</taxon>
        <taxon>Tracheophyta</taxon>
        <taxon>Spermatophyta</taxon>
        <taxon>Magnoliopsida</taxon>
        <taxon>Ranunculales</taxon>
        <taxon>Papaveraceae</taxon>
        <taxon>Papaveroideae</taxon>
        <taxon>Papaver</taxon>
    </lineage>
</organism>
<dbReference type="Proteomes" id="UP000316621">
    <property type="component" value="Chromosome 1"/>
</dbReference>
<dbReference type="AlphaFoldDB" id="A0A4Y7IB96"/>
<accession>A0A4Y7IB96</accession>
<keyword evidence="4" id="KW-1185">Reference proteome</keyword>
<reference evidence="3 4" key="1">
    <citation type="journal article" date="2018" name="Science">
        <title>The opium poppy genome and morphinan production.</title>
        <authorList>
            <person name="Guo L."/>
            <person name="Winzer T."/>
            <person name="Yang X."/>
            <person name="Li Y."/>
            <person name="Ning Z."/>
            <person name="He Z."/>
            <person name="Teodor R."/>
            <person name="Lu Y."/>
            <person name="Bowser T.A."/>
            <person name="Graham I.A."/>
            <person name="Ye K."/>
        </authorList>
    </citation>
    <scope>NUCLEOTIDE SEQUENCE [LARGE SCALE GENOMIC DNA]</scope>
    <source>
        <strain evidence="4">cv. HN1</strain>
        <tissue evidence="3">Leaves</tissue>
    </source>
</reference>
<evidence type="ECO:0000313" key="3">
    <source>
        <dbReference type="EMBL" id="RZC44778.1"/>
    </source>
</evidence>
<dbReference type="STRING" id="3469.A0A4Y7IB96"/>
<dbReference type="InterPro" id="IPR016162">
    <property type="entry name" value="Ald_DH_N"/>
</dbReference>